<dbReference type="AlphaFoldDB" id="A0A225DME7"/>
<keyword evidence="3" id="KW-1185">Reference proteome</keyword>
<proteinExistence type="predicted"/>
<dbReference type="EMBL" id="NIDE01000007">
    <property type="protein sequence ID" value="OWK40794.1"/>
    <property type="molecule type" value="Genomic_DNA"/>
</dbReference>
<evidence type="ECO:0000313" key="3">
    <source>
        <dbReference type="Proteomes" id="UP000214646"/>
    </source>
</evidence>
<feature type="signal peptide" evidence="1">
    <location>
        <begin position="1"/>
        <end position="20"/>
    </location>
</feature>
<sequence length="173" mass="18807">MNRISIVCLAVVVSGLPVWAAEPSKEAVRKLAAEVGDATVAGDYAKVIDNTYPTLVKELGGRDKALAAAEAAMKQLAAKGFAIKKYEVGEPDKFYTEGDNTFVVLPAVLHMALPVGKIRTKSYLLGISSDGGKTWKFLDGTSLQRKEFRERVLPKMPADLKLPEMSKPEIEKN</sequence>
<organism evidence="2 3">
    <name type="scientific">Fimbriiglobus ruber</name>
    <dbReference type="NCBI Taxonomy" id="1908690"/>
    <lineage>
        <taxon>Bacteria</taxon>
        <taxon>Pseudomonadati</taxon>
        <taxon>Planctomycetota</taxon>
        <taxon>Planctomycetia</taxon>
        <taxon>Gemmatales</taxon>
        <taxon>Gemmataceae</taxon>
        <taxon>Fimbriiglobus</taxon>
    </lineage>
</organism>
<evidence type="ECO:0000256" key="1">
    <source>
        <dbReference type="SAM" id="SignalP"/>
    </source>
</evidence>
<accession>A0A225DME7</accession>
<gene>
    <name evidence="2" type="ORF">FRUB_04686</name>
</gene>
<comment type="caution">
    <text evidence="2">The sequence shown here is derived from an EMBL/GenBank/DDBJ whole genome shotgun (WGS) entry which is preliminary data.</text>
</comment>
<reference evidence="3" key="1">
    <citation type="submission" date="2017-06" db="EMBL/GenBank/DDBJ databases">
        <title>Genome analysis of Fimbriiglobus ruber SP5, the first member of the order Planctomycetales with confirmed chitinolytic capability.</title>
        <authorList>
            <person name="Ravin N.V."/>
            <person name="Rakitin A.L."/>
            <person name="Ivanova A.A."/>
            <person name="Beletsky A.V."/>
            <person name="Kulichevskaya I.S."/>
            <person name="Mardanov A.V."/>
            <person name="Dedysh S.N."/>
        </authorList>
    </citation>
    <scope>NUCLEOTIDE SEQUENCE [LARGE SCALE GENOMIC DNA]</scope>
    <source>
        <strain evidence="3">SP5</strain>
    </source>
</reference>
<dbReference type="OrthoDB" id="284495at2"/>
<keyword evidence="1" id="KW-0732">Signal</keyword>
<protein>
    <submittedName>
        <fullName evidence="2">Uncharacterized protein</fullName>
    </submittedName>
</protein>
<feature type="chain" id="PRO_5013053268" evidence="1">
    <location>
        <begin position="21"/>
        <end position="173"/>
    </location>
</feature>
<evidence type="ECO:0000313" key="2">
    <source>
        <dbReference type="EMBL" id="OWK40794.1"/>
    </source>
</evidence>
<dbReference type="RefSeq" id="WP_088255775.1">
    <property type="nucleotide sequence ID" value="NZ_NIDE01000007.1"/>
</dbReference>
<name>A0A225DME7_9BACT</name>
<dbReference type="Proteomes" id="UP000214646">
    <property type="component" value="Unassembled WGS sequence"/>
</dbReference>